<dbReference type="Proteomes" id="UP001066276">
    <property type="component" value="Chromosome 6"/>
</dbReference>
<reference evidence="1" key="1">
    <citation type="journal article" date="2022" name="bioRxiv">
        <title>Sequencing and chromosome-scale assembly of the giantPleurodeles waltlgenome.</title>
        <authorList>
            <person name="Brown T."/>
            <person name="Elewa A."/>
            <person name="Iarovenko S."/>
            <person name="Subramanian E."/>
            <person name="Araus A.J."/>
            <person name="Petzold A."/>
            <person name="Susuki M."/>
            <person name="Suzuki K.-i.T."/>
            <person name="Hayashi T."/>
            <person name="Toyoda A."/>
            <person name="Oliveira C."/>
            <person name="Osipova E."/>
            <person name="Leigh N.D."/>
            <person name="Simon A."/>
            <person name="Yun M.H."/>
        </authorList>
    </citation>
    <scope>NUCLEOTIDE SEQUENCE</scope>
    <source>
        <strain evidence="1">20211129_DDA</strain>
        <tissue evidence="1">Liver</tissue>
    </source>
</reference>
<protein>
    <submittedName>
        <fullName evidence="1">Uncharacterized protein</fullName>
    </submittedName>
</protein>
<sequence length="131" mass="15551">MAYVIVEKFSRCAAGLWVYASKVHEAHYQFPGDAWLEYDKSSRLKMQAQPEMEWNEEDVSRYIQKMMVAKDVSSWAGRGEQPLRNMHSKGKHKKYKSSHRYKPWHSGCHAQNKMITPNKYFIGNYWCKDKK</sequence>
<evidence type="ECO:0000313" key="1">
    <source>
        <dbReference type="EMBL" id="KAJ1137169.1"/>
    </source>
</evidence>
<dbReference type="AlphaFoldDB" id="A0AAV7QC48"/>
<dbReference type="EMBL" id="JANPWB010000010">
    <property type="protein sequence ID" value="KAJ1137169.1"/>
    <property type="molecule type" value="Genomic_DNA"/>
</dbReference>
<organism evidence="1 2">
    <name type="scientific">Pleurodeles waltl</name>
    <name type="common">Iberian ribbed newt</name>
    <dbReference type="NCBI Taxonomy" id="8319"/>
    <lineage>
        <taxon>Eukaryota</taxon>
        <taxon>Metazoa</taxon>
        <taxon>Chordata</taxon>
        <taxon>Craniata</taxon>
        <taxon>Vertebrata</taxon>
        <taxon>Euteleostomi</taxon>
        <taxon>Amphibia</taxon>
        <taxon>Batrachia</taxon>
        <taxon>Caudata</taxon>
        <taxon>Salamandroidea</taxon>
        <taxon>Salamandridae</taxon>
        <taxon>Pleurodelinae</taxon>
        <taxon>Pleurodeles</taxon>
    </lineage>
</organism>
<evidence type="ECO:0000313" key="2">
    <source>
        <dbReference type="Proteomes" id="UP001066276"/>
    </source>
</evidence>
<keyword evidence="2" id="KW-1185">Reference proteome</keyword>
<comment type="caution">
    <text evidence="1">The sequence shown here is derived from an EMBL/GenBank/DDBJ whole genome shotgun (WGS) entry which is preliminary data.</text>
</comment>
<proteinExistence type="predicted"/>
<gene>
    <name evidence="1" type="ORF">NDU88_003582</name>
</gene>
<accession>A0AAV7QC48</accession>
<name>A0AAV7QC48_PLEWA</name>